<reference evidence="3 4" key="1">
    <citation type="submission" date="2016-11" db="EMBL/GenBank/DDBJ databases">
        <title>Paenibacillus species isolates.</title>
        <authorList>
            <person name="Beno S.M."/>
        </authorList>
    </citation>
    <scope>NUCLEOTIDE SEQUENCE [LARGE SCALE GENOMIC DNA]</scope>
    <source>
        <strain evidence="3 4">FSL F4-0100</strain>
    </source>
</reference>
<feature type="domain" description="HTH cro/C1-type" evidence="2">
    <location>
        <begin position="5"/>
        <end position="59"/>
    </location>
</feature>
<protein>
    <submittedName>
        <fullName evidence="3">Transcriptional regulator</fullName>
    </submittedName>
</protein>
<name>A0A1R1ALW3_PAELA</name>
<evidence type="ECO:0000313" key="4">
    <source>
        <dbReference type="Proteomes" id="UP000187074"/>
    </source>
</evidence>
<evidence type="ECO:0000256" key="1">
    <source>
        <dbReference type="ARBA" id="ARBA00023125"/>
    </source>
</evidence>
<comment type="caution">
    <text evidence="3">The sequence shown here is derived from an EMBL/GenBank/DDBJ whole genome shotgun (WGS) entry which is preliminary data.</text>
</comment>
<sequence length="139" mass="16106">MGLRIKTLRKKAKLTQKQVADHLGMGSSNFGHIENDRVTPSSSDLQKIADILDTTTDYLLGRSIEKDRQYFELTDKDERDIAKKLEAMMNDLDSDSSLSFMGEPMDDEDRELLRISLENTLRMSREMAKKKFTPKKYRK</sequence>
<proteinExistence type="predicted"/>
<evidence type="ECO:0000259" key="2">
    <source>
        <dbReference type="PROSITE" id="PS50943"/>
    </source>
</evidence>
<dbReference type="AlphaFoldDB" id="A0A1R1ALW3"/>
<dbReference type="Proteomes" id="UP000187074">
    <property type="component" value="Unassembled WGS sequence"/>
</dbReference>
<evidence type="ECO:0000313" key="3">
    <source>
        <dbReference type="EMBL" id="OME86549.1"/>
    </source>
</evidence>
<dbReference type="Gene3D" id="1.10.260.40">
    <property type="entry name" value="lambda repressor-like DNA-binding domains"/>
    <property type="match status" value="1"/>
</dbReference>
<dbReference type="EMBL" id="MRTF01000020">
    <property type="protein sequence ID" value="OME86549.1"/>
    <property type="molecule type" value="Genomic_DNA"/>
</dbReference>
<dbReference type="STRING" id="1401.BK123_32370"/>
<dbReference type="PANTHER" id="PTHR46558">
    <property type="entry name" value="TRACRIPTIONAL REGULATORY PROTEIN-RELATED-RELATED"/>
    <property type="match status" value="1"/>
</dbReference>
<dbReference type="SUPFAM" id="SSF47413">
    <property type="entry name" value="lambda repressor-like DNA-binding domains"/>
    <property type="match status" value="1"/>
</dbReference>
<dbReference type="CDD" id="cd00093">
    <property type="entry name" value="HTH_XRE"/>
    <property type="match status" value="1"/>
</dbReference>
<dbReference type="GO" id="GO:0003677">
    <property type="term" value="F:DNA binding"/>
    <property type="evidence" value="ECO:0007669"/>
    <property type="project" value="UniProtKB-KW"/>
</dbReference>
<gene>
    <name evidence="3" type="ORF">BK123_32370</name>
</gene>
<keyword evidence="1" id="KW-0238">DNA-binding</keyword>
<organism evidence="3 4">
    <name type="scientific">Paenibacillus lautus</name>
    <name type="common">Bacillus lautus</name>
    <dbReference type="NCBI Taxonomy" id="1401"/>
    <lineage>
        <taxon>Bacteria</taxon>
        <taxon>Bacillati</taxon>
        <taxon>Bacillota</taxon>
        <taxon>Bacilli</taxon>
        <taxon>Bacillales</taxon>
        <taxon>Paenibacillaceae</taxon>
        <taxon>Paenibacillus</taxon>
    </lineage>
</organism>
<dbReference type="InterPro" id="IPR001387">
    <property type="entry name" value="Cro/C1-type_HTH"/>
</dbReference>
<dbReference type="Pfam" id="PF13560">
    <property type="entry name" value="HTH_31"/>
    <property type="match status" value="1"/>
</dbReference>
<accession>A0A1R1ALW3</accession>
<dbReference type="SMART" id="SM00530">
    <property type="entry name" value="HTH_XRE"/>
    <property type="match status" value="1"/>
</dbReference>
<dbReference type="PROSITE" id="PS50943">
    <property type="entry name" value="HTH_CROC1"/>
    <property type="match status" value="1"/>
</dbReference>
<dbReference type="InterPro" id="IPR010982">
    <property type="entry name" value="Lambda_DNA-bd_dom_sf"/>
</dbReference>
<dbReference type="PANTHER" id="PTHR46558:SF11">
    <property type="entry name" value="HTH-TYPE TRANSCRIPTIONAL REGULATOR XRE"/>
    <property type="match status" value="1"/>
</dbReference>